<reference evidence="1 2" key="1">
    <citation type="submission" date="2019-05" db="EMBL/GenBank/DDBJ databases">
        <title>Another draft genome of Portunus trituberculatus and its Hox gene families provides insights of decapod evolution.</title>
        <authorList>
            <person name="Jeong J.-H."/>
            <person name="Song I."/>
            <person name="Kim S."/>
            <person name="Choi T."/>
            <person name="Kim D."/>
            <person name="Ryu S."/>
            <person name="Kim W."/>
        </authorList>
    </citation>
    <scope>NUCLEOTIDE SEQUENCE [LARGE SCALE GENOMIC DNA]</scope>
    <source>
        <tissue evidence="1">Muscle</tissue>
    </source>
</reference>
<dbReference type="EMBL" id="VSRR010105935">
    <property type="protein sequence ID" value="MPC96423.1"/>
    <property type="molecule type" value="Genomic_DNA"/>
</dbReference>
<proteinExistence type="predicted"/>
<sequence>MPIFLVVTSDSLQGVPKIDDNHSTKHDNSRVFTRAANSTPPLPHTFSLAACKSLGTSLCRSPN</sequence>
<keyword evidence="2" id="KW-1185">Reference proteome</keyword>
<dbReference type="AlphaFoldDB" id="A0A5B7JPR3"/>
<protein>
    <submittedName>
        <fullName evidence="1">Uncharacterized protein</fullName>
    </submittedName>
</protein>
<evidence type="ECO:0000313" key="2">
    <source>
        <dbReference type="Proteomes" id="UP000324222"/>
    </source>
</evidence>
<gene>
    <name evidence="1" type="ORF">E2C01_091681</name>
</gene>
<name>A0A5B7JPR3_PORTR</name>
<dbReference type="Proteomes" id="UP000324222">
    <property type="component" value="Unassembled WGS sequence"/>
</dbReference>
<accession>A0A5B7JPR3</accession>
<evidence type="ECO:0000313" key="1">
    <source>
        <dbReference type="EMBL" id="MPC96423.1"/>
    </source>
</evidence>
<organism evidence="1 2">
    <name type="scientific">Portunus trituberculatus</name>
    <name type="common">Swimming crab</name>
    <name type="synonym">Neptunus trituberculatus</name>
    <dbReference type="NCBI Taxonomy" id="210409"/>
    <lineage>
        <taxon>Eukaryota</taxon>
        <taxon>Metazoa</taxon>
        <taxon>Ecdysozoa</taxon>
        <taxon>Arthropoda</taxon>
        <taxon>Crustacea</taxon>
        <taxon>Multicrustacea</taxon>
        <taxon>Malacostraca</taxon>
        <taxon>Eumalacostraca</taxon>
        <taxon>Eucarida</taxon>
        <taxon>Decapoda</taxon>
        <taxon>Pleocyemata</taxon>
        <taxon>Brachyura</taxon>
        <taxon>Eubrachyura</taxon>
        <taxon>Portunoidea</taxon>
        <taxon>Portunidae</taxon>
        <taxon>Portuninae</taxon>
        <taxon>Portunus</taxon>
    </lineage>
</organism>
<comment type="caution">
    <text evidence="1">The sequence shown here is derived from an EMBL/GenBank/DDBJ whole genome shotgun (WGS) entry which is preliminary data.</text>
</comment>